<dbReference type="SUPFAM" id="SSF55729">
    <property type="entry name" value="Acyl-CoA N-acyltransferases (Nat)"/>
    <property type="match status" value="1"/>
</dbReference>
<dbReference type="PANTHER" id="PTHR43792">
    <property type="entry name" value="GNAT FAMILY, PUTATIVE (AFU_ORTHOLOGUE AFUA_3G00765)-RELATED-RELATED"/>
    <property type="match status" value="1"/>
</dbReference>
<dbReference type="Proteomes" id="UP001210678">
    <property type="component" value="Unassembled WGS sequence"/>
</dbReference>
<dbReference type="Gene3D" id="3.40.630.30">
    <property type="match status" value="1"/>
</dbReference>
<evidence type="ECO:0000259" key="1">
    <source>
        <dbReference type="PROSITE" id="PS51186"/>
    </source>
</evidence>
<sequence>MQEKTKLNSVTSASSQSPILETTRYFIRAFEKSDLTAFAQYRADENVARYQSWTNYTYQDALRLFNQMDYSTFGRIGHWYQLAIEKKSSHEVIGDLAVHFIDQEKMEVGFTISADNQRKGVGFEALSALLDFLFLTLNKQKIVAFVDMKNEASYKLLEKAGFKRAANLKADTSPQAGWGDEYFYMKLRSMHINPPA</sequence>
<organism evidence="2 3">
    <name type="scientific">Vibrio algarum</name>
    <dbReference type="NCBI Taxonomy" id="3020714"/>
    <lineage>
        <taxon>Bacteria</taxon>
        <taxon>Pseudomonadati</taxon>
        <taxon>Pseudomonadota</taxon>
        <taxon>Gammaproteobacteria</taxon>
        <taxon>Vibrionales</taxon>
        <taxon>Vibrionaceae</taxon>
        <taxon>Vibrio</taxon>
    </lineage>
</organism>
<name>A0ABT4YWQ6_9VIBR</name>
<dbReference type="PROSITE" id="PS51186">
    <property type="entry name" value="GNAT"/>
    <property type="match status" value="1"/>
</dbReference>
<evidence type="ECO:0000313" key="2">
    <source>
        <dbReference type="EMBL" id="MDB1125820.1"/>
    </source>
</evidence>
<dbReference type="EMBL" id="JAQLOI010000003">
    <property type="protein sequence ID" value="MDB1125820.1"/>
    <property type="molecule type" value="Genomic_DNA"/>
</dbReference>
<dbReference type="Pfam" id="PF13302">
    <property type="entry name" value="Acetyltransf_3"/>
    <property type="match status" value="1"/>
</dbReference>
<accession>A0ABT4YWQ6</accession>
<dbReference type="InterPro" id="IPR016181">
    <property type="entry name" value="Acyl_CoA_acyltransferase"/>
</dbReference>
<dbReference type="RefSeq" id="WP_272139874.1">
    <property type="nucleotide sequence ID" value="NZ_JAQLOI010000003.1"/>
</dbReference>
<feature type="domain" description="N-acetyltransferase" evidence="1">
    <location>
        <begin position="25"/>
        <end position="189"/>
    </location>
</feature>
<dbReference type="PANTHER" id="PTHR43792:SF1">
    <property type="entry name" value="N-ACETYLTRANSFERASE DOMAIN-CONTAINING PROTEIN"/>
    <property type="match status" value="1"/>
</dbReference>
<protein>
    <submittedName>
        <fullName evidence="2">GNAT family protein</fullName>
    </submittedName>
</protein>
<dbReference type="InterPro" id="IPR051531">
    <property type="entry name" value="N-acetyltransferase"/>
</dbReference>
<keyword evidence="3" id="KW-1185">Reference proteome</keyword>
<proteinExistence type="predicted"/>
<evidence type="ECO:0000313" key="3">
    <source>
        <dbReference type="Proteomes" id="UP001210678"/>
    </source>
</evidence>
<reference evidence="2 3" key="1">
    <citation type="submission" date="2023-01" db="EMBL/GenBank/DDBJ databases">
        <title>Vibrio sp. KJ40-1 sp.nov, isolated from marine algae.</title>
        <authorList>
            <person name="Butt M."/>
            <person name="Kim J.M.J."/>
            <person name="Jeon C.O.C."/>
        </authorList>
    </citation>
    <scope>NUCLEOTIDE SEQUENCE [LARGE SCALE GENOMIC DNA]</scope>
    <source>
        <strain evidence="2 3">KJ40-1</strain>
    </source>
</reference>
<gene>
    <name evidence="2" type="ORF">PGX00_20010</name>
</gene>
<comment type="caution">
    <text evidence="2">The sequence shown here is derived from an EMBL/GenBank/DDBJ whole genome shotgun (WGS) entry which is preliminary data.</text>
</comment>
<dbReference type="InterPro" id="IPR000182">
    <property type="entry name" value="GNAT_dom"/>
</dbReference>